<dbReference type="Gene3D" id="3.20.20.70">
    <property type="entry name" value="Aldolase class I"/>
    <property type="match status" value="1"/>
</dbReference>
<evidence type="ECO:0000259" key="4">
    <source>
        <dbReference type="PROSITE" id="PS50991"/>
    </source>
</evidence>
<dbReference type="PROSITE" id="PS50991">
    <property type="entry name" value="PYR_CT"/>
    <property type="match status" value="1"/>
</dbReference>
<evidence type="ECO:0000313" key="5">
    <source>
        <dbReference type="EMBL" id="QQK81724.1"/>
    </source>
</evidence>
<evidence type="ECO:0000256" key="3">
    <source>
        <dbReference type="ARBA" id="ARBA00023239"/>
    </source>
</evidence>
<dbReference type="AlphaFoldDB" id="A0A7T7CH31"/>
<reference evidence="5 6" key="1">
    <citation type="submission" date="2020-06" db="EMBL/GenBank/DDBJ databases">
        <title>Genomic analysis of Salicibibacter sp. NKC21-4.</title>
        <authorList>
            <person name="Oh Y.J."/>
        </authorList>
    </citation>
    <scope>NUCLEOTIDE SEQUENCE [LARGE SCALE GENOMIC DNA]</scope>
    <source>
        <strain evidence="5 6">NKC21-4</strain>
    </source>
</reference>
<dbReference type="Proteomes" id="UP000595349">
    <property type="component" value="Chromosome"/>
</dbReference>
<sequence>MADWTLPNEVTIWEVLPRDGFQMESDWIPTEEKIRIIRHLAQTGIKHIEATSFVHPRAIPQLKDAESVIKGVQDLNNITFRALVPNLKGAERAIDAGVRKLKLLLSSTDSHSLNNSNSTVKEAQEKLLPIVDFATTKNVEVSGSLTVAFGCPYEGEVPVDKIIPLIERYNEMGIKEVSLADTTGMGNPIQVYEVLGKLRKTFPDSMFTLHLHNTRGMAFANALAGLSQGVTSFDSSTAGLGGCPYAPNAAGNIATEDLVHGFHEMNIQTGIDVDKLVDAASGVAKTFGHDGGSFVLKAGQNKDLHVKPKRQKKMG</sequence>
<dbReference type="SUPFAM" id="SSF51569">
    <property type="entry name" value="Aldolase"/>
    <property type="match status" value="1"/>
</dbReference>
<feature type="domain" description="Pyruvate carboxyltransferase" evidence="4">
    <location>
        <begin position="10"/>
        <end position="277"/>
    </location>
</feature>
<evidence type="ECO:0000256" key="1">
    <source>
        <dbReference type="ARBA" id="ARBA00009405"/>
    </source>
</evidence>
<comment type="similarity">
    <text evidence="1">Belongs to the HMG-CoA lyase family.</text>
</comment>
<accession>A0A7T7CH31</accession>
<evidence type="ECO:0000256" key="2">
    <source>
        <dbReference type="ARBA" id="ARBA00022723"/>
    </source>
</evidence>
<dbReference type="InterPro" id="IPR013785">
    <property type="entry name" value="Aldolase_TIM"/>
</dbReference>
<keyword evidence="3 5" id="KW-0456">Lyase</keyword>
<keyword evidence="2" id="KW-0479">Metal-binding</keyword>
<dbReference type="GO" id="GO:0046872">
    <property type="term" value="F:metal ion binding"/>
    <property type="evidence" value="ECO:0007669"/>
    <property type="project" value="UniProtKB-KW"/>
</dbReference>
<protein>
    <submittedName>
        <fullName evidence="5">Hydroxymethylglutaryl-CoA lyase</fullName>
    </submittedName>
</protein>
<dbReference type="InterPro" id="IPR000891">
    <property type="entry name" value="PYR_CT"/>
</dbReference>
<proteinExistence type="inferred from homology"/>
<gene>
    <name evidence="5" type="ORF">HUG20_18595</name>
</gene>
<name>A0A7T7CH31_9BACI</name>
<dbReference type="CDD" id="cd07938">
    <property type="entry name" value="DRE_TIM_HMGL"/>
    <property type="match status" value="1"/>
</dbReference>
<dbReference type="GO" id="GO:0006552">
    <property type="term" value="P:L-leucine catabolic process"/>
    <property type="evidence" value="ECO:0007669"/>
    <property type="project" value="TreeGrafter"/>
</dbReference>
<dbReference type="EMBL" id="CP054706">
    <property type="protein sequence ID" value="QQK81724.1"/>
    <property type="molecule type" value="Genomic_DNA"/>
</dbReference>
<dbReference type="GO" id="GO:0004419">
    <property type="term" value="F:hydroxymethylglutaryl-CoA lyase activity"/>
    <property type="evidence" value="ECO:0007669"/>
    <property type="project" value="TreeGrafter"/>
</dbReference>
<dbReference type="GO" id="GO:0046951">
    <property type="term" value="P:ketone body biosynthetic process"/>
    <property type="evidence" value="ECO:0007669"/>
    <property type="project" value="TreeGrafter"/>
</dbReference>
<evidence type="ECO:0000313" key="6">
    <source>
        <dbReference type="Proteomes" id="UP000595349"/>
    </source>
</evidence>
<dbReference type="InterPro" id="IPR043594">
    <property type="entry name" value="HMGL"/>
</dbReference>
<keyword evidence="6" id="KW-1185">Reference proteome</keyword>
<dbReference type="Pfam" id="PF00682">
    <property type="entry name" value="HMGL-like"/>
    <property type="match status" value="1"/>
</dbReference>
<dbReference type="NCBIfam" id="NF004283">
    <property type="entry name" value="PRK05692.1"/>
    <property type="match status" value="1"/>
</dbReference>
<dbReference type="RefSeq" id="WP_200086413.1">
    <property type="nucleotide sequence ID" value="NZ_CP054706.1"/>
</dbReference>
<dbReference type="PANTHER" id="PTHR42738:SF7">
    <property type="entry name" value="HYDROXYMETHYLGLUTARYL-COA LYASE"/>
    <property type="match status" value="1"/>
</dbReference>
<organism evidence="5 6">
    <name type="scientific">Salicibibacter cibi</name>
    <dbReference type="NCBI Taxonomy" id="2743001"/>
    <lineage>
        <taxon>Bacteria</taxon>
        <taxon>Bacillati</taxon>
        <taxon>Bacillota</taxon>
        <taxon>Bacilli</taxon>
        <taxon>Bacillales</taxon>
        <taxon>Bacillaceae</taxon>
        <taxon>Salicibibacter</taxon>
    </lineage>
</organism>
<dbReference type="FunFam" id="3.20.20.70:FF:000071">
    <property type="entry name" value="Hydroxymethylglutaryl-CoA lyase"/>
    <property type="match status" value="1"/>
</dbReference>
<dbReference type="KEGG" id="scib:HUG20_18595"/>
<dbReference type="PANTHER" id="PTHR42738">
    <property type="entry name" value="HYDROXYMETHYLGLUTARYL-COA LYASE"/>
    <property type="match status" value="1"/>
</dbReference>